<proteinExistence type="predicted"/>
<dbReference type="GO" id="GO:0016747">
    <property type="term" value="F:acyltransferase activity, transferring groups other than amino-acyl groups"/>
    <property type="evidence" value="ECO:0007669"/>
    <property type="project" value="InterPro"/>
</dbReference>
<dbReference type="Pfam" id="PF00583">
    <property type="entry name" value="Acetyltransf_1"/>
    <property type="match status" value="1"/>
</dbReference>
<dbReference type="AlphaFoldDB" id="A0A1G5BI70"/>
<protein>
    <submittedName>
        <fullName evidence="2">Acetyltransferase (GNAT) family protein</fullName>
    </submittedName>
</protein>
<name>A0A1G5BI70_9BACL</name>
<dbReference type="Gene3D" id="3.40.630.30">
    <property type="match status" value="1"/>
</dbReference>
<keyword evidence="3" id="KW-1185">Reference proteome</keyword>
<evidence type="ECO:0000259" key="1">
    <source>
        <dbReference type="PROSITE" id="PS51186"/>
    </source>
</evidence>
<dbReference type="SUPFAM" id="SSF55729">
    <property type="entry name" value="Acyl-CoA N-acyltransferases (Nat)"/>
    <property type="match status" value="1"/>
</dbReference>
<dbReference type="EMBL" id="FMVM01000001">
    <property type="protein sequence ID" value="SCX89640.1"/>
    <property type="molecule type" value="Genomic_DNA"/>
</dbReference>
<feature type="domain" description="N-acetyltransferase" evidence="1">
    <location>
        <begin position="171"/>
        <end position="311"/>
    </location>
</feature>
<reference evidence="3" key="1">
    <citation type="submission" date="2016-10" db="EMBL/GenBank/DDBJ databases">
        <authorList>
            <person name="Varghese N."/>
            <person name="Submissions S."/>
        </authorList>
    </citation>
    <scope>NUCLEOTIDE SEQUENCE [LARGE SCALE GENOMIC DNA]</scope>
    <source>
        <strain evidence="3">BL9</strain>
    </source>
</reference>
<keyword evidence="2" id="KW-0808">Transferase</keyword>
<evidence type="ECO:0000313" key="2">
    <source>
        <dbReference type="EMBL" id="SCX89640.1"/>
    </source>
</evidence>
<gene>
    <name evidence="2" type="ORF">SAMN05720606_101379</name>
</gene>
<accession>A0A1G5BI70</accession>
<dbReference type="InterPro" id="IPR016181">
    <property type="entry name" value="Acyl_CoA_acyltransferase"/>
</dbReference>
<dbReference type="RefSeq" id="WP_090915366.1">
    <property type="nucleotide sequence ID" value="NZ_FMVM01000001.1"/>
</dbReference>
<evidence type="ECO:0000313" key="3">
    <source>
        <dbReference type="Proteomes" id="UP000198538"/>
    </source>
</evidence>
<dbReference type="PROSITE" id="PS51186">
    <property type="entry name" value="GNAT"/>
    <property type="match status" value="1"/>
</dbReference>
<organism evidence="2 3">
    <name type="scientific">Paenibacillus polysaccharolyticus</name>
    <dbReference type="NCBI Taxonomy" id="582692"/>
    <lineage>
        <taxon>Bacteria</taxon>
        <taxon>Bacillati</taxon>
        <taxon>Bacillota</taxon>
        <taxon>Bacilli</taxon>
        <taxon>Bacillales</taxon>
        <taxon>Paenibacillaceae</taxon>
        <taxon>Paenibacillus</taxon>
    </lineage>
</organism>
<sequence>MHLTEWSADTLQYDLSDEYSIRLADVTEWRLFCTIYYDMGYVGFFREEEFSSTRCSAYWIYRGESKIGGVRMEPNKMYHLFLIPPFQQGFEIVKLLKQKLMQWSDRSKRILTFEILPGQVDWFARAGFWPAEFRCRWMQRPTDHFEVDWDSRVTVKSPEIIGKESGGFKYVNEEEIAQCDLESFVGSLEATRRKKFSLEDFAPDEDPNYTNEILTQASTLVHDQATGQLVANCRLCLQDNQAAVYSIGVIPSYRGRGIATQMLQRALTMLKGHYPFLRLYVMEGNDAESVYLNLGFVQGVQEIQTMYIPEEKAE</sequence>
<dbReference type="Proteomes" id="UP000198538">
    <property type="component" value="Unassembled WGS sequence"/>
</dbReference>
<dbReference type="CDD" id="cd04301">
    <property type="entry name" value="NAT_SF"/>
    <property type="match status" value="1"/>
</dbReference>
<dbReference type="InterPro" id="IPR000182">
    <property type="entry name" value="GNAT_dom"/>
</dbReference>
<dbReference type="STRING" id="582692.SAMN05720606_101379"/>